<evidence type="ECO:0000256" key="1">
    <source>
        <dbReference type="ARBA" id="ARBA00008683"/>
    </source>
</evidence>
<comment type="similarity">
    <text evidence="1">Belongs to the peptidase S49 family.</text>
</comment>
<evidence type="ECO:0000259" key="5">
    <source>
        <dbReference type="Pfam" id="PF01343"/>
    </source>
</evidence>
<dbReference type="SUPFAM" id="SSF52096">
    <property type="entry name" value="ClpP/crotonase"/>
    <property type="match status" value="1"/>
</dbReference>
<keyword evidence="3" id="KW-0378">Hydrolase</keyword>
<protein>
    <submittedName>
        <fullName evidence="6">S49 family peptidase</fullName>
    </submittedName>
</protein>
<dbReference type="Proteomes" id="UP001501671">
    <property type="component" value="Unassembled WGS sequence"/>
</dbReference>
<proteinExistence type="inferred from homology"/>
<dbReference type="PANTHER" id="PTHR42987">
    <property type="entry name" value="PEPTIDASE S49"/>
    <property type="match status" value="1"/>
</dbReference>
<dbReference type="InterPro" id="IPR047272">
    <property type="entry name" value="S49_SppA_C"/>
</dbReference>
<dbReference type="CDD" id="cd07023">
    <property type="entry name" value="S49_Sppa_N_C"/>
    <property type="match status" value="1"/>
</dbReference>
<keyword evidence="2" id="KW-0645">Protease</keyword>
<evidence type="ECO:0000313" key="7">
    <source>
        <dbReference type="Proteomes" id="UP001501671"/>
    </source>
</evidence>
<name>A0ABP8HTH9_9BURK</name>
<keyword evidence="4" id="KW-0720">Serine protease</keyword>
<dbReference type="PANTHER" id="PTHR42987:SF8">
    <property type="entry name" value="PROTEINASE"/>
    <property type="match status" value="1"/>
</dbReference>
<feature type="domain" description="Peptidase S49" evidence="5">
    <location>
        <begin position="115"/>
        <end position="254"/>
    </location>
</feature>
<dbReference type="EMBL" id="BAABFO010000044">
    <property type="protein sequence ID" value="GAA4344149.1"/>
    <property type="molecule type" value="Genomic_DNA"/>
</dbReference>
<organism evidence="6 7">
    <name type="scientific">Pigmentiphaga soli</name>
    <dbReference type="NCBI Taxonomy" id="1007095"/>
    <lineage>
        <taxon>Bacteria</taxon>
        <taxon>Pseudomonadati</taxon>
        <taxon>Pseudomonadota</taxon>
        <taxon>Betaproteobacteria</taxon>
        <taxon>Burkholderiales</taxon>
        <taxon>Alcaligenaceae</taxon>
        <taxon>Pigmentiphaga</taxon>
    </lineage>
</organism>
<dbReference type="InterPro" id="IPR029045">
    <property type="entry name" value="ClpP/crotonase-like_dom_sf"/>
</dbReference>
<evidence type="ECO:0000256" key="3">
    <source>
        <dbReference type="ARBA" id="ARBA00022801"/>
    </source>
</evidence>
<gene>
    <name evidence="6" type="ORF">GCM10023144_47670</name>
</gene>
<evidence type="ECO:0000313" key="6">
    <source>
        <dbReference type="EMBL" id="GAA4344149.1"/>
    </source>
</evidence>
<dbReference type="Gene3D" id="6.20.330.10">
    <property type="match status" value="1"/>
</dbReference>
<sequence>MFASLKEQRAKRRWSIFFRLVTLAVVLVVLFGLGDALWRGSASVPEPHTALVTLDGVIDADGEASAEKVNGALQAAFDDAGSKGVVLRINSPGGSPVQAGMIYDEIRRLRQAHPDKPLYAVVEEICASGGYYVAAAADRIYVNKASVVGSIGVIMEGFGFNEIMSKVGIDRRLVVSGENKAMLDPFSPPNPSQQAYANQLVQEIYRQFVSAVRTGRGDRLHETPDMFSGLIWTGAKSVELGLADDLGTVDSVARDVIHADLVVDYTVKENIAERFAKRVGVSFGAAVARAGFGAAASGWHWR</sequence>
<reference evidence="7" key="1">
    <citation type="journal article" date="2019" name="Int. J. Syst. Evol. Microbiol.">
        <title>The Global Catalogue of Microorganisms (GCM) 10K type strain sequencing project: providing services to taxonomists for standard genome sequencing and annotation.</title>
        <authorList>
            <consortium name="The Broad Institute Genomics Platform"/>
            <consortium name="The Broad Institute Genome Sequencing Center for Infectious Disease"/>
            <person name="Wu L."/>
            <person name="Ma J."/>
        </authorList>
    </citation>
    <scope>NUCLEOTIDE SEQUENCE [LARGE SCALE GENOMIC DNA]</scope>
    <source>
        <strain evidence="7">JCM 17666</strain>
    </source>
</reference>
<evidence type="ECO:0000256" key="2">
    <source>
        <dbReference type="ARBA" id="ARBA00022670"/>
    </source>
</evidence>
<dbReference type="InterPro" id="IPR002142">
    <property type="entry name" value="Peptidase_S49"/>
</dbReference>
<dbReference type="Gene3D" id="3.90.226.10">
    <property type="entry name" value="2-enoyl-CoA Hydratase, Chain A, domain 1"/>
    <property type="match status" value="1"/>
</dbReference>
<accession>A0ABP8HTH9</accession>
<comment type="caution">
    <text evidence="6">The sequence shown here is derived from an EMBL/GenBank/DDBJ whole genome shotgun (WGS) entry which is preliminary data.</text>
</comment>
<evidence type="ECO:0000256" key="4">
    <source>
        <dbReference type="ARBA" id="ARBA00022825"/>
    </source>
</evidence>
<dbReference type="Pfam" id="PF01343">
    <property type="entry name" value="Peptidase_S49"/>
    <property type="match status" value="1"/>
</dbReference>
<keyword evidence="7" id="KW-1185">Reference proteome</keyword>